<keyword evidence="1" id="KW-1133">Transmembrane helix</keyword>
<sequence>MKSRYIKVYWVLAVLPLVVTLVAMPLFPEKVPMHYNAAGEITRWGSKYEQLIFPVIILAMAFLVKWMIKLTVKEESDGSNMKALLMVGASTLMLFNGMNSIILYNGYLSKTDIGTSIDLSKATASLLGIVLIIIGNVLPKCKQNAIIGIRTPWTLKDKNVWYKTHRVGGPVMMIGGIISTVITGIFLEGIVAQLFVVGILIVVSLILTIYSYRVYCDQRIKS</sequence>
<dbReference type="PANTHER" id="PTHR37810">
    <property type="entry name" value="IMMUNITY PROTEIN SDPI"/>
    <property type="match status" value="1"/>
</dbReference>
<feature type="transmembrane region" description="Helical" evidence="1">
    <location>
        <begin position="84"/>
        <end position="107"/>
    </location>
</feature>
<comment type="caution">
    <text evidence="3">The sequence shown here is derived from an EMBL/GenBank/DDBJ whole genome shotgun (WGS) entry which is preliminary data.</text>
</comment>
<dbReference type="InterPro" id="IPR025962">
    <property type="entry name" value="SdpI/YhfL"/>
</dbReference>
<gene>
    <name evidence="3" type="ORF">JOC73_002711</name>
</gene>
<proteinExistence type="predicted"/>
<accession>A0ABS2NT59</accession>
<dbReference type="RefSeq" id="WP_204404064.1">
    <property type="nucleotide sequence ID" value="NZ_JAFBEE010000025.1"/>
</dbReference>
<feature type="transmembrane region" description="Helical" evidence="1">
    <location>
        <begin position="51"/>
        <end position="72"/>
    </location>
</feature>
<protein>
    <submittedName>
        <fullName evidence="3">Membrane protein</fullName>
    </submittedName>
</protein>
<dbReference type="PIRSF" id="PIRSF038959">
    <property type="entry name" value="SdpI"/>
    <property type="match status" value="1"/>
</dbReference>
<feature type="transmembrane region" description="Helical" evidence="1">
    <location>
        <begin position="7"/>
        <end position="27"/>
    </location>
</feature>
<organism evidence="3 4">
    <name type="scientific">Alkaliphilus hydrothermalis</name>
    <dbReference type="NCBI Taxonomy" id="1482730"/>
    <lineage>
        <taxon>Bacteria</taxon>
        <taxon>Bacillati</taxon>
        <taxon>Bacillota</taxon>
        <taxon>Clostridia</taxon>
        <taxon>Peptostreptococcales</taxon>
        <taxon>Natronincolaceae</taxon>
        <taxon>Alkaliphilus</taxon>
    </lineage>
</organism>
<dbReference type="Proteomes" id="UP001314796">
    <property type="component" value="Unassembled WGS sequence"/>
</dbReference>
<evidence type="ECO:0000313" key="4">
    <source>
        <dbReference type="Proteomes" id="UP001314796"/>
    </source>
</evidence>
<reference evidence="3 4" key="1">
    <citation type="submission" date="2021-01" db="EMBL/GenBank/DDBJ databases">
        <title>Genomic Encyclopedia of Type Strains, Phase IV (KMG-IV): sequencing the most valuable type-strain genomes for metagenomic binning, comparative biology and taxonomic classification.</title>
        <authorList>
            <person name="Goeker M."/>
        </authorList>
    </citation>
    <scope>NUCLEOTIDE SEQUENCE [LARGE SCALE GENOMIC DNA]</scope>
    <source>
        <strain evidence="3 4">DSM 25890</strain>
    </source>
</reference>
<keyword evidence="1" id="KW-0812">Transmembrane</keyword>
<dbReference type="InterPro" id="IPR026272">
    <property type="entry name" value="SdpI"/>
</dbReference>
<evidence type="ECO:0000313" key="3">
    <source>
        <dbReference type="EMBL" id="MBM7616135.1"/>
    </source>
</evidence>
<feature type="transmembrane region" description="Helical" evidence="1">
    <location>
        <begin position="193"/>
        <end position="212"/>
    </location>
</feature>
<evidence type="ECO:0000259" key="2">
    <source>
        <dbReference type="Pfam" id="PF07853"/>
    </source>
</evidence>
<name>A0ABS2NT59_9FIRM</name>
<keyword evidence="4" id="KW-1185">Reference proteome</keyword>
<dbReference type="InterPro" id="IPR012867">
    <property type="entry name" value="DUF1648"/>
</dbReference>
<evidence type="ECO:0000256" key="1">
    <source>
        <dbReference type="SAM" id="Phobius"/>
    </source>
</evidence>
<feature type="transmembrane region" description="Helical" evidence="1">
    <location>
        <begin position="119"/>
        <end position="138"/>
    </location>
</feature>
<feature type="domain" description="DUF1648" evidence="2">
    <location>
        <begin position="11"/>
        <end position="58"/>
    </location>
</feature>
<dbReference type="Pfam" id="PF13630">
    <property type="entry name" value="SdpI"/>
    <property type="match status" value="1"/>
</dbReference>
<dbReference type="PANTHER" id="PTHR37810:SF5">
    <property type="entry name" value="IMMUNITY PROTEIN SDPI"/>
    <property type="match status" value="1"/>
</dbReference>
<dbReference type="EMBL" id="JAFBEE010000025">
    <property type="protein sequence ID" value="MBM7616135.1"/>
    <property type="molecule type" value="Genomic_DNA"/>
</dbReference>
<feature type="transmembrane region" description="Helical" evidence="1">
    <location>
        <begin position="167"/>
        <end position="187"/>
    </location>
</feature>
<keyword evidence="1" id="KW-0472">Membrane</keyword>
<dbReference type="Pfam" id="PF07853">
    <property type="entry name" value="DUF1648"/>
    <property type="match status" value="1"/>
</dbReference>